<evidence type="ECO:0000256" key="3">
    <source>
        <dbReference type="ARBA" id="ARBA00004894"/>
    </source>
</evidence>
<feature type="domain" description="4Fe-4S ferredoxin-type" evidence="18">
    <location>
        <begin position="208"/>
        <end position="237"/>
    </location>
</feature>
<dbReference type="GO" id="GO:0051539">
    <property type="term" value="F:4 iron, 4 sulfur cluster binding"/>
    <property type="evidence" value="ECO:0007669"/>
    <property type="project" value="UniProtKB-KW"/>
</dbReference>
<dbReference type="AlphaFoldDB" id="A0A3R8LS00"/>
<evidence type="ECO:0000256" key="17">
    <source>
        <dbReference type="SAM" id="MobiDB-lite"/>
    </source>
</evidence>
<gene>
    <name evidence="19" type="ORF">EHV23_04230</name>
</gene>
<dbReference type="GO" id="GO:0051537">
    <property type="term" value="F:2 iron, 2 sulfur cluster binding"/>
    <property type="evidence" value="ECO:0007669"/>
    <property type="project" value="UniProtKB-KW"/>
</dbReference>
<organism evidence="19 20">
    <name type="scientific">Lautropia dentalis</name>
    <dbReference type="NCBI Taxonomy" id="2490857"/>
    <lineage>
        <taxon>Bacteria</taxon>
        <taxon>Pseudomonadati</taxon>
        <taxon>Pseudomonadota</taxon>
        <taxon>Betaproteobacteria</taxon>
        <taxon>Burkholderiales</taxon>
        <taxon>Burkholderiaceae</taxon>
        <taxon>Lautropia</taxon>
    </lineage>
</organism>
<evidence type="ECO:0000256" key="2">
    <source>
        <dbReference type="ARBA" id="ARBA00001966"/>
    </source>
</evidence>
<evidence type="ECO:0000256" key="14">
    <source>
        <dbReference type="ARBA" id="ARBA00023291"/>
    </source>
</evidence>
<evidence type="ECO:0000256" key="1">
    <source>
        <dbReference type="ARBA" id="ARBA00001927"/>
    </source>
</evidence>
<protein>
    <recommendedName>
        <fullName evidence="6">Succinate dehydrogenase iron-sulfur subunit</fullName>
        <ecNumber evidence="5">1.3.5.1</ecNumber>
    </recommendedName>
</protein>
<dbReference type="PANTHER" id="PTHR11921">
    <property type="entry name" value="SUCCINATE DEHYDROGENASE IRON-SULFUR PROTEIN"/>
    <property type="match status" value="1"/>
</dbReference>
<evidence type="ECO:0000256" key="15">
    <source>
        <dbReference type="ARBA" id="ARBA00034078"/>
    </source>
</evidence>
<feature type="compositionally biased region" description="Basic and acidic residues" evidence="17">
    <location>
        <begin position="19"/>
        <end position="33"/>
    </location>
</feature>
<evidence type="ECO:0000256" key="16">
    <source>
        <dbReference type="ARBA" id="ARBA00066269"/>
    </source>
</evidence>
<dbReference type="SUPFAM" id="SSF46548">
    <property type="entry name" value="alpha-helical ferredoxin"/>
    <property type="match status" value="1"/>
</dbReference>
<evidence type="ECO:0000256" key="6">
    <source>
        <dbReference type="ARBA" id="ARBA00022131"/>
    </source>
</evidence>
<evidence type="ECO:0000313" key="19">
    <source>
        <dbReference type="EMBL" id="RRN45417.1"/>
    </source>
</evidence>
<keyword evidence="11" id="KW-0560">Oxidoreductase</keyword>
<dbReference type="InterPro" id="IPR017900">
    <property type="entry name" value="4Fe4S_Fe_S_CS"/>
</dbReference>
<evidence type="ECO:0000256" key="10">
    <source>
        <dbReference type="ARBA" id="ARBA00022723"/>
    </source>
</evidence>
<evidence type="ECO:0000256" key="5">
    <source>
        <dbReference type="ARBA" id="ARBA00012792"/>
    </source>
</evidence>
<dbReference type="OrthoDB" id="9804391at2"/>
<dbReference type="InterPro" id="IPR001041">
    <property type="entry name" value="2Fe-2S_ferredoxin-type"/>
</dbReference>
<comment type="similarity">
    <text evidence="4">Belongs to the succinate dehydrogenase/fumarate reductase iron-sulfur protein family.</text>
</comment>
<dbReference type="Gene3D" id="1.10.1060.10">
    <property type="entry name" value="Alpha-helical ferredoxin"/>
    <property type="match status" value="1"/>
</dbReference>
<keyword evidence="12" id="KW-0408">Iron</keyword>
<comment type="subunit">
    <text evidence="16">Part of an enzyme complex containing three subunits: a flavoprotein (frdA), an iron-sulfur protein (frdB), and diheme cytochrome b (frdC).</text>
</comment>
<comment type="cofactor">
    <cofactor evidence="2">
        <name>[4Fe-4S] cluster</name>
        <dbReference type="ChEBI" id="CHEBI:49883"/>
    </cofactor>
</comment>
<keyword evidence="14" id="KW-0003">3Fe-4S</keyword>
<dbReference type="PROSITE" id="PS51379">
    <property type="entry name" value="4FE4S_FER_2"/>
    <property type="match status" value="1"/>
</dbReference>
<dbReference type="PROSITE" id="PS00197">
    <property type="entry name" value="2FE2S_FER_1"/>
    <property type="match status" value="1"/>
</dbReference>
<evidence type="ECO:0000313" key="20">
    <source>
        <dbReference type="Proteomes" id="UP000270261"/>
    </source>
</evidence>
<dbReference type="InterPro" id="IPR050573">
    <property type="entry name" value="SDH/FRD_Iron-Sulfur"/>
</dbReference>
<dbReference type="PANTHER" id="PTHR11921:SF29">
    <property type="entry name" value="SUCCINATE DEHYDROGENASE [UBIQUINONE] IRON-SULFUR SUBUNIT, MITOCHONDRIAL"/>
    <property type="match status" value="1"/>
</dbReference>
<dbReference type="GO" id="GO:0051538">
    <property type="term" value="F:3 iron, 4 sulfur cluster binding"/>
    <property type="evidence" value="ECO:0007669"/>
    <property type="project" value="UniProtKB-KW"/>
</dbReference>
<accession>A0A3R8LS00</accession>
<comment type="caution">
    <text evidence="19">The sequence shown here is derived from an EMBL/GenBank/DDBJ whole genome shotgun (WGS) entry which is preliminary data.</text>
</comment>
<dbReference type="GO" id="GO:0022904">
    <property type="term" value="P:respiratory electron transport chain"/>
    <property type="evidence" value="ECO:0007669"/>
    <property type="project" value="TreeGrafter"/>
</dbReference>
<dbReference type="GO" id="GO:0046872">
    <property type="term" value="F:metal ion binding"/>
    <property type="evidence" value="ECO:0007669"/>
    <property type="project" value="UniProtKB-KW"/>
</dbReference>
<keyword evidence="7" id="KW-0004">4Fe-4S</keyword>
<comment type="pathway">
    <text evidence="3">Carbohydrate metabolism; tricarboxylic acid cycle; fumarate from succinate (bacterial route): step 1/1.</text>
</comment>
<evidence type="ECO:0000256" key="12">
    <source>
        <dbReference type="ARBA" id="ARBA00023004"/>
    </source>
</evidence>
<dbReference type="NCBIfam" id="NF009051">
    <property type="entry name" value="PRK12385.1"/>
    <property type="match status" value="1"/>
</dbReference>
<name>A0A3R8LS00_9BURK</name>
<evidence type="ECO:0000256" key="7">
    <source>
        <dbReference type="ARBA" id="ARBA00022485"/>
    </source>
</evidence>
<dbReference type="InterPro" id="IPR009051">
    <property type="entry name" value="Helical_ferredxn"/>
</dbReference>
<comment type="cofactor">
    <cofactor evidence="15">
        <name>[2Fe-2S] cluster</name>
        <dbReference type="ChEBI" id="CHEBI:190135"/>
    </cofactor>
</comment>
<dbReference type="SUPFAM" id="SSF54292">
    <property type="entry name" value="2Fe-2S ferredoxin-like"/>
    <property type="match status" value="1"/>
</dbReference>
<evidence type="ECO:0000256" key="4">
    <source>
        <dbReference type="ARBA" id="ARBA00009433"/>
    </source>
</evidence>
<dbReference type="FunFam" id="1.10.1060.10:FF:000003">
    <property type="entry name" value="Succinate dehydrogenase iron-sulfur subunit"/>
    <property type="match status" value="1"/>
</dbReference>
<dbReference type="NCBIfam" id="NF004616">
    <property type="entry name" value="PRK05950.1"/>
    <property type="match status" value="1"/>
</dbReference>
<dbReference type="GO" id="GO:0006099">
    <property type="term" value="P:tricarboxylic acid cycle"/>
    <property type="evidence" value="ECO:0007669"/>
    <property type="project" value="UniProtKB-KW"/>
</dbReference>
<dbReference type="InterPro" id="IPR006058">
    <property type="entry name" value="2Fe2S_fd_BS"/>
</dbReference>
<dbReference type="InterPro" id="IPR025192">
    <property type="entry name" value="Succ_DH/fum_Rdtase_N"/>
</dbReference>
<dbReference type="InterPro" id="IPR012675">
    <property type="entry name" value="Beta-grasp_dom_sf"/>
</dbReference>
<proteinExistence type="inferred from homology"/>
<feature type="region of interest" description="Disordered" evidence="17">
    <location>
        <begin position="19"/>
        <end position="65"/>
    </location>
</feature>
<keyword evidence="10" id="KW-0479">Metal-binding</keyword>
<reference evidence="19 20" key="1">
    <citation type="submission" date="2018-11" db="EMBL/GenBank/DDBJ databases">
        <title>Genome sequencing of Lautropia sp. KCOM 2505 (= ChDC F240).</title>
        <authorList>
            <person name="Kook J.-K."/>
            <person name="Park S.-N."/>
            <person name="Lim Y.K."/>
        </authorList>
    </citation>
    <scope>NUCLEOTIDE SEQUENCE [LARGE SCALE GENOMIC DNA]</scope>
    <source>
        <strain evidence="19 20">KCOM 2505</strain>
    </source>
</reference>
<dbReference type="Proteomes" id="UP000270261">
    <property type="component" value="Unassembled WGS sequence"/>
</dbReference>
<dbReference type="EC" id="1.3.5.1" evidence="5"/>
<dbReference type="RefSeq" id="WP_125094846.1">
    <property type="nucleotide sequence ID" value="NZ_RRUE01000001.1"/>
</dbReference>
<evidence type="ECO:0000256" key="13">
    <source>
        <dbReference type="ARBA" id="ARBA00023014"/>
    </source>
</evidence>
<dbReference type="CDD" id="cd00207">
    <property type="entry name" value="fer2"/>
    <property type="match status" value="1"/>
</dbReference>
<dbReference type="Pfam" id="PF13183">
    <property type="entry name" value="Fer4_8"/>
    <property type="match status" value="1"/>
</dbReference>
<keyword evidence="20" id="KW-1185">Reference proteome</keyword>
<dbReference type="InterPro" id="IPR036010">
    <property type="entry name" value="2Fe-2S_ferredoxin-like_sf"/>
</dbReference>
<keyword evidence="9" id="KW-0001">2Fe-2S</keyword>
<evidence type="ECO:0000256" key="9">
    <source>
        <dbReference type="ARBA" id="ARBA00022714"/>
    </source>
</evidence>
<dbReference type="GO" id="GO:0009055">
    <property type="term" value="F:electron transfer activity"/>
    <property type="evidence" value="ECO:0007669"/>
    <property type="project" value="InterPro"/>
</dbReference>
<sequence>MTTATLSRFTETILRRVRHEAPGDALSHQRDDYTQAGEPGSSAAPDGAEGSQAAGSTPHAASGHDATTGTRIITIECQRYNPDEDSQPHYRTYQIPFTHDMSVLDGLQYIKDHLDGSLTFRWSCRMAVCGSCGVMVNDLPVLGCSTFLRDYYPNGLKIAPLSHFPVVRDLAVDQSDFLAKLERIKPWIIPSRPQTPAEGPNRQTPAQMDQYYQFSQCINCLLCYAACPQYGLNPEFTGPSVLALLQRYNADSRDHGKAERMTIVNAESGVWGCTLVGECSAVCPKGVDPARAINLNKINSTQDYFLRFLMPRSGKRETA</sequence>
<dbReference type="InterPro" id="IPR017896">
    <property type="entry name" value="4Fe4S_Fe-S-bd"/>
</dbReference>
<evidence type="ECO:0000256" key="8">
    <source>
        <dbReference type="ARBA" id="ARBA00022532"/>
    </source>
</evidence>
<keyword evidence="13" id="KW-0411">Iron-sulfur</keyword>
<dbReference type="GO" id="GO:0008177">
    <property type="term" value="F:succinate dehydrogenase (quinone) activity"/>
    <property type="evidence" value="ECO:0007669"/>
    <property type="project" value="UniProtKB-EC"/>
</dbReference>
<dbReference type="NCBIfam" id="TIGR00384">
    <property type="entry name" value="dhsB"/>
    <property type="match status" value="1"/>
</dbReference>
<keyword evidence="8" id="KW-0816">Tricarboxylic acid cycle</keyword>
<dbReference type="PROSITE" id="PS00198">
    <property type="entry name" value="4FE4S_FER_1"/>
    <property type="match status" value="1"/>
</dbReference>
<dbReference type="Pfam" id="PF13085">
    <property type="entry name" value="Fer2_3"/>
    <property type="match status" value="1"/>
</dbReference>
<comment type="cofactor">
    <cofactor evidence="1">
        <name>[3Fe-4S] cluster</name>
        <dbReference type="ChEBI" id="CHEBI:21137"/>
    </cofactor>
</comment>
<dbReference type="EMBL" id="RRUE01000001">
    <property type="protein sequence ID" value="RRN45417.1"/>
    <property type="molecule type" value="Genomic_DNA"/>
</dbReference>
<evidence type="ECO:0000256" key="11">
    <source>
        <dbReference type="ARBA" id="ARBA00023002"/>
    </source>
</evidence>
<dbReference type="InterPro" id="IPR004489">
    <property type="entry name" value="Succ_DH/fum_Rdtase_Fe-S"/>
</dbReference>
<evidence type="ECO:0000259" key="18">
    <source>
        <dbReference type="PROSITE" id="PS51379"/>
    </source>
</evidence>
<dbReference type="Gene3D" id="3.10.20.30">
    <property type="match status" value="1"/>
</dbReference>